<evidence type="ECO:0000313" key="5">
    <source>
        <dbReference type="EMBL" id="ATZ16529.1"/>
    </source>
</evidence>
<dbReference type="RefSeq" id="WP_100609552.1">
    <property type="nucleotide sequence ID" value="NZ_CP024962.1"/>
</dbReference>
<name>A0A2K8NRU3_9MOLU</name>
<keyword evidence="4" id="KW-0460">Magnesium</keyword>
<evidence type="ECO:0000256" key="2">
    <source>
        <dbReference type="ARBA" id="ARBA00022741"/>
    </source>
</evidence>
<dbReference type="AlphaFoldDB" id="A0A2K8NRU3"/>
<keyword evidence="5" id="KW-0436">Ligase</keyword>
<gene>
    <name evidence="5" type="ORF">EFREU_v1c05080</name>
</gene>
<evidence type="ECO:0000256" key="3">
    <source>
        <dbReference type="ARBA" id="ARBA00022840"/>
    </source>
</evidence>
<dbReference type="NCBIfam" id="TIGR02727">
    <property type="entry name" value="MTHFS_bact"/>
    <property type="match status" value="1"/>
</dbReference>
<keyword evidence="2 4" id="KW-0547">Nucleotide-binding</keyword>
<dbReference type="InterPro" id="IPR002698">
    <property type="entry name" value="FTHF_cligase"/>
</dbReference>
<accession>A0A2K8NRU3</accession>
<evidence type="ECO:0000313" key="6">
    <source>
        <dbReference type="Proteomes" id="UP000232222"/>
    </source>
</evidence>
<evidence type="ECO:0000256" key="1">
    <source>
        <dbReference type="ARBA" id="ARBA00010638"/>
    </source>
</evidence>
<dbReference type="OrthoDB" id="9801938at2"/>
<evidence type="ECO:0000256" key="4">
    <source>
        <dbReference type="RuleBase" id="RU361279"/>
    </source>
</evidence>
<dbReference type="PANTHER" id="PTHR23407">
    <property type="entry name" value="ATPASE INHIBITOR/5-FORMYLTETRAHYDROFOLATE CYCLO-LIGASE"/>
    <property type="match status" value="1"/>
</dbReference>
<dbReference type="PIRSF" id="PIRSF006806">
    <property type="entry name" value="FTHF_cligase"/>
    <property type="match status" value="1"/>
</dbReference>
<dbReference type="GO" id="GO:0005524">
    <property type="term" value="F:ATP binding"/>
    <property type="evidence" value="ECO:0007669"/>
    <property type="project" value="UniProtKB-KW"/>
</dbReference>
<dbReference type="GO" id="GO:0009396">
    <property type="term" value="P:folic acid-containing compound biosynthetic process"/>
    <property type="evidence" value="ECO:0007669"/>
    <property type="project" value="TreeGrafter"/>
</dbReference>
<dbReference type="GO" id="GO:0046872">
    <property type="term" value="F:metal ion binding"/>
    <property type="evidence" value="ECO:0007669"/>
    <property type="project" value="UniProtKB-KW"/>
</dbReference>
<dbReference type="InterPro" id="IPR024185">
    <property type="entry name" value="FTHF_cligase-like_sf"/>
</dbReference>
<comment type="cofactor">
    <cofactor evidence="4">
        <name>Mg(2+)</name>
        <dbReference type="ChEBI" id="CHEBI:18420"/>
    </cofactor>
</comment>
<dbReference type="InterPro" id="IPR037171">
    <property type="entry name" value="NagB/RpiA_transferase-like"/>
</dbReference>
<dbReference type="PANTHER" id="PTHR23407:SF1">
    <property type="entry name" value="5-FORMYLTETRAHYDROFOLATE CYCLO-LIGASE"/>
    <property type="match status" value="1"/>
</dbReference>
<dbReference type="Gene3D" id="3.40.50.10420">
    <property type="entry name" value="NagB/RpiA/CoA transferase-like"/>
    <property type="match status" value="1"/>
</dbReference>
<keyword evidence="4" id="KW-0479">Metal-binding</keyword>
<dbReference type="Pfam" id="PF01812">
    <property type="entry name" value="5-FTHF_cyc-lig"/>
    <property type="match status" value="1"/>
</dbReference>
<sequence>MENKASLRQQYKKLRATLSSAEREQASQTITNEVIGWLQEQVTSYKQLGFYLNKSEEVATAKLIDWALANNYEVFLPISNVENKNLTFLKVTAKWREEITENPVLKIWEPKPTNLKLKGSLDVIFMPLLVFDQKLNRIGWGKGYYDFYLSFAEKQPLKVGLAFQKQFSALPIKSEPHDQKLNLVFTEKAVYC</sequence>
<dbReference type="GO" id="GO:0035999">
    <property type="term" value="P:tetrahydrofolate interconversion"/>
    <property type="evidence" value="ECO:0007669"/>
    <property type="project" value="TreeGrafter"/>
</dbReference>
<dbReference type="EC" id="6.3.3.2" evidence="4"/>
<protein>
    <recommendedName>
        <fullName evidence="4">5-formyltetrahydrofolate cyclo-ligase</fullName>
        <ecNumber evidence="4">6.3.3.2</ecNumber>
    </recommendedName>
</protein>
<organism evidence="5 6">
    <name type="scientific">Entomoplasma freundtii</name>
    <dbReference type="NCBI Taxonomy" id="74700"/>
    <lineage>
        <taxon>Bacteria</taxon>
        <taxon>Bacillati</taxon>
        <taxon>Mycoplasmatota</taxon>
        <taxon>Mollicutes</taxon>
        <taxon>Entomoplasmatales</taxon>
        <taxon>Entomoplasmataceae</taxon>
        <taxon>Entomoplasma</taxon>
    </lineage>
</organism>
<proteinExistence type="inferred from homology"/>
<dbReference type="KEGG" id="efr:EFREU_v1c05080"/>
<reference evidence="5 6" key="1">
    <citation type="submission" date="2017-11" db="EMBL/GenBank/DDBJ databases">
        <title>Genome sequence of Entomoplasma freundtii BARC 318 (ATCC 51999).</title>
        <authorList>
            <person name="Lo W.-S."/>
            <person name="Gasparich G.E."/>
            <person name="Kuo C.-H."/>
        </authorList>
    </citation>
    <scope>NUCLEOTIDE SEQUENCE [LARGE SCALE GENOMIC DNA]</scope>
    <source>
        <strain evidence="5 6">BARC 318</strain>
    </source>
</reference>
<dbReference type="GO" id="GO:0030272">
    <property type="term" value="F:5-formyltetrahydrofolate cyclo-ligase activity"/>
    <property type="evidence" value="ECO:0007669"/>
    <property type="project" value="UniProtKB-EC"/>
</dbReference>
<keyword evidence="3 4" id="KW-0067">ATP-binding</keyword>
<keyword evidence="6" id="KW-1185">Reference proteome</keyword>
<dbReference type="Proteomes" id="UP000232222">
    <property type="component" value="Chromosome"/>
</dbReference>
<dbReference type="SUPFAM" id="SSF100950">
    <property type="entry name" value="NagB/RpiA/CoA transferase-like"/>
    <property type="match status" value="1"/>
</dbReference>
<comment type="similarity">
    <text evidence="1 4">Belongs to the 5-formyltetrahydrofolate cyclo-ligase family.</text>
</comment>
<comment type="catalytic activity">
    <reaction evidence="4">
        <text>(6S)-5-formyl-5,6,7,8-tetrahydrofolate + ATP = (6R)-5,10-methenyltetrahydrofolate + ADP + phosphate</text>
        <dbReference type="Rhea" id="RHEA:10488"/>
        <dbReference type="ChEBI" id="CHEBI:30616"/>
        <dbReference type="ChEBI" id="CHEBI:43474"/>
        <dbReference type="ChEBI" id="CHEBI:57455"/>
        <dbReference type="ChEBI" id="CHEBI:57457"/>
        <dbReference type="ChEBI" id="CHEBI:456216"/>
        <dbReference type="EC" id="6.3.3.2"/>
    </reaction>
</comment>
<dbReference type="EMBL" id="CP024962">
    <property type="protein sequence ID" value="ATZ16529.1"/>
    <property type="molecule type" value="Genomic_DNA"/>
</dbReference>